<dbReference type="EMBL" id="CM035430">
    <property type="protein sequence ID" value="KAH7298043.1"/>
    <property type="molecule type" value="Genomic_DNA"/>
</dbReference>
<reference evidence="10" key="1">
    <citation type="submission" date="2021-08" db="EMBL/GenBank/DDBJ databases">
        <title>WGS assembly of Ceratopteris richardii.</title>
        <authorList>
            <person name="Marchant D.B."/>
            <person name="Chen G."/>
            <person name="Jenkins J."/>
            <person name="Shu S."/>
            <person name="Leebens-Mack J."/>
            <person name="Grimwood J."/>
            <person name="Schmutz J."/>
            <person name="Soltis P."/>
            <person name="Soltis D."/>
            <person name="Chen Z.-H."/>
        </authorList>
    </citation>
    <scope>NUCLEOTIDE SEQUENCE</scope>
    <source>
        <strain evidence="10">Whitten #5841</strain>
        <tissue evidence="10">Leaf</tissue>
    </source>
</reference>
<dbReference type="InterPro" id="IPR015495">
    <property type="entry name" value="Myb_TF_plants"/>
</dbReference>
<dbReference type="GO" id="GO:0000976">
    <property type="term" value="F:transcription cis-regulatory region binding"/>
    <property type="evidence" value="ECO:0007669"/>
    <property type="project" value="UniProtKB-ARBA"/>
</dbReference>
<comment type="subcellular location">
    <subcellularLocation>
        <location evidence="1">Nucleus</location>
    </subcellularLocation>
</comment>
<evidence type="ECO:0000256" key="1">
    <source>
        <dbReference type="ARBA" id="ARBA00004123"/>
    </source>
</evidence>
<feature type="domain" description="Myb-like" evidence="8">
    <location>
        <begin position="71"/>
        <end position="121"/>
    </location>
</feature>
<dbReference type="CDD" id="cd00167">
    <property type="entry name" value="SANT"/>
    <property type="match status" value="2"/>
</dbReference>
<name>A0A8T2RRH1_CERRI</name>
<evidence type="ECO:0000256" key="2">
    <source>
        <dbReference type="ARBA" id="ARBA00022737"/>
    </source>
</evidence>
<dbReference type="Gene3D" id="1.10.10.60">
    <property type="entry name" value="Homeodomain-like"/>
    <property type="match status" value="2"/>
</dbReference>
<dbReference type="GO" id="GO:0051707">
    <property type="term" value="P:response to other organism"/>
    <property type="evidence" value="ECO:0007669"/>
    <property type="project" value="UniProtKB-ARBA"/>
</dbReference>
<dbReference type="PANTHER" id="PTHR47994:SF5">
    <property type="entry name" value="F14D16.11-RELATED"/>
    <property type="match status" value="1"/>
</dbReference>
<dbReference type="InterPro" id="IPR001005">
    <property type="entry name" value="SANT/Myb"/>
</dbReference>
<dbReference type="Proteomes" id="UP000825935">
    <property type="component" value="Chromosome 25"/>
</dbReference>
<evidence type="ECO:0000256" key="3">
    <source>
        <dbReference type="ARBA" id="ARBA00023015"/>
    </source>
</evidence>
<dbReference type="SUPFAM" id="SSF46689">
    <property type="entry name" value="Homeodomain-like"/>
    <property type="match status" value="1"/>
</dbReference>
<comment type="caution">
    <text evidence="10">The sequence shown here is derived from an EMBL/GenBank/DDBJ whole genome shotgun (WGS) entry which is preliminary data.</text>
</comment>
<dbReference type="InterPro" id="IPR009057">
    <property type="entry name" value="Homeodomain-like_sf"/>
</dbReference>
<evidence type="ECO:0000256" key="4">
    <source>
        <dbReference type="ARBA" id="ARBA00023125"/>
    </source>
</evidence>
<keyword evidence="11" id="KW-1185">Reference proteome</keyword>
<evidence type="ECO:0000256" key="6">
    <source>
        <dbReference type="ARBA" id="ARBA00023242"/>
    </source>
</evidence>
<evidence type="ECO:0000313" key="11">
    <source>
        <dbReference type="Proteomes" id="UP000825935"/>
    </source>
</evidence>
<keyword evidence="4" id="KW-0238">DNA-binding</keyword>
<dbReference type="Pfam" id="PF00249">
    <property type="entry name" value="Myb_DNA-binding"/>
    <property type="match status" value="2"/>
</dbReference>
<dbReference type="SMART" id="SM00717">
    <property type="entry name" value="SANT"/>
    <property type="match status" value="2"/>
</dbReference>
<proteinExistence type="predicted"/>
<dbReference type="FunFam" id="1.10.10.60:FF:000394">
    <property type="entry name" value="MYB transcription factor"/>
    <property type="match status" value="1"/>
</dbReference>
<keyword evidence="2" id="KW-0677">Repeat</keyword>
<evidence type="ECO:0000313" key="10">
    <source>
        <dbReference type="EMBL" id="KAH7298043.1"/>
    </source>
</evidence>
<evidence type="ECO:0000256" key="5">
    <source>
        <dbReference type="ARBA" id="ARBA00023163"/>
    </source>
</evidence>
<dbReference type="InterPro" id="IPR017930">
    <property type="entry name" value="Myb_dom"/>
</dbReference>
<keyword evidence="6" id="KW-0539">Nucleus</keyword>
<dbReference type="FunFam" id="1.10.10.60:FF:000001">
    <property type="entry name" value="MYB-related transcription factor"/>
    <property type="match status" value="1"/>
</dbReference>
<dbReference type="PROSITE" id="PS50090">
    <property type="entry name" value="MYB_LIKE"/>
    <property type="match status" value="2"/>
</dbReference>
<feature type="domain" description="HTH myb-type" evidence="9">
    <location>
        <begin position="17"/>
        <end position="70"/>
    </location>
</feature>
<accession>A0A8T2RRH1</accession>
<dbReference type="GO" id="GO:0005634">
    <property type="term" value="C:nucleus"/>
    <property type="evidence" value="ECO:0007669"/>
    <property type="project" value="UniProtKB-SubCell"/>
</dbReference>
<evidence type="ECO:0000259" key="9">
    <source>
        <dbReference type="PROSITE" id="PS51294"/>
    </source>
</evidence>
<feature type="region of interest" description="Disordered" evidence="7">
    <location>
        <begin position="1"/>
        <end position="22"/>
    </location>
</feature>
<keyword evidence="3" id="KW-0805">Transcription regulation</keyword>
<protein>
    <submittedName>
        <fullName evidence="10">Uncharacterized protein</fullName>
    </submittedName>
</protein>
<dbReference type="OrthoDB" id="2143914at2759"/>
<dbReference type="PANTHER" id="PTHR47994">
    <property type="entry name" value="F14D16.11-RELATED"/>
    <property type="match status" value="1"/>
</dbReference>
<keyword evidence="5" id="KW-0804">Transcription</keyword>
<sequence>MVRSPVSLKPMEENAKTNGLRKGAWTAEEDEKLVTFICKNGGHGSWRTLPKLAGLDRCGKSCRLRWTNYLRPNIKRGDYTEEEERTIIRLHGLLGNKWSSIASHLSGRTDNDIKNHWNTYLKKKLAKVGIDPLTHLPFNIVACNNIYNQLLTSTSFIQQPQISNELLKFHFPASLQLLQPPTDLYHFLHGELARLEAEEARKKAVSAYREFIQNSLLCTSAASRRKLPRRTWSESLNDSSSQFIDPAKIYPCSDNDQRATNGLSEPQSDYNTILKDLDSFLSATCDPDTNPESLSYSTFSVPMNCSIAPHPADASEITLKHLETNVCDSIASPSSCITNDAITLTECADLKEFGIIIDPNYCNIGKADDIDTDDRNSLLEENTIRHLYLRNCIDQTAPKGFSHV</sequence>
<gene>
    <name evidence="10" type="ORF">KP509_25G024900</name>
</gene>
<feature type="domain" description="HTH myb-type" evidence="9">
    <location>
        <begin position="71"/>
        <end position="125"/>
    </location>
</feature>
<evidence type="ECO:0000259" key="8">
    <source>
        <dbReference type="PROSITE" id="PS50090"/>
    </source>
</evidence>
<dbReference type="PROSITE" id="PS51294">
    <property type="entry name" value="HTH_MYB"/>
    <property type="match status" value="2"/>
</dbReference>
<feature type="domain" description="Myb-like" evidence="8">
    <location>
        <begin position="17"/>
        <end position="70"/>
    </location>
</feature>
<evidence type="ECO:0000256" key="7">
    <source>
        <dbReference type="SAM" id="MobiDB-lite"/>
    </source>
</evidence>
<organism evidence="10 11">
    <name type="scientific">Ceratopteris richardii</name>
    <name type="common">Triangle waterfern</name>
    <dbReference type="NCBI Taxonomy" id="49495"/>
    <lineage>
        <taxon>Eukaryota</taxon>
        <taxon>Viridiplantae</taxon>
        <taxon>Streptophyta</taxon>
        <taxon>Embryophyta</taxon>
        <taxon>Tracheophyta</taxon>
        <taxon>Polypodiopsida</taxon>
        <taxon>Polypodiidae</taxon>
        <taxon>Polypodiales</taxon>
        <taxon>Pteridineae</taxon>
        <taxon>Pteridaceae</taxon>
        <taxon>Parkerioideae</taxon>
        <taxon>Ceratopteris</taxon>
    </lineage>
</organism>
<dbReference type="AlphaFoldDB" id="A0A8T2RRH1"/>